<sequence>MDSSTSVADPSERISYNTPTVFALVRPSTKTKGIMECGVFGWIGPTLPEDNIPFKRYHEKCMEALTSSLPSLYATKDPDNLKFENSFSVINESIQNVTEKYKDYEFIALVLDADKHLESI</sequence>
<proteinExistence type="predicted"/>
<organism evidence="1 2">
    <name type="scientific">Kwoniella dendrophila CBS 6074</name>
    <dbReference type="NCBI Taxonomy" id="1295534"/>
    <lineage>
        <taxon>Eukaryota</taxon>
        <taxon>Fungi</taxon>
        <taxon>Dikarya</taxon>
        <taxon>Basidiomycota</taxon>
        <taxon>Agaricomycotina</taxon>
        <taxon>Tremellomycetes</taxon>
        <taxon>Tremellales</taxon>
        <taxon>Cryptococcaceae</taxon>
        <taxon>Kwoniella</taxon>
    </lineage>
</organism>
<dbReference type="RefSeq" id="XP_066077461.1">
    <property type="nucleotide sequence ID" value="XM_066221364.1"/>
</dbReference>
<accession>A0AAX4K0P1</accession>
<evidence type="ECO:0000313" key="2">
    <source>
        <dbReference type="Proteomes" id="UP001355207"/>
    </source>
</evidence>
<reference evidence="1 2" key="1">
    <citation type="submission" date="2024-01" db="EMBL/GenBank/DDBJ databases">
        <title>Comparative genomics of Cryptococcus and Kwoniella reveals pathogenesis evolution and contrasting modes of karyotype evolution via chromosome fusion or intercentromeric recombination.</title>
        <authorList>
            <person name="Coelho M.A."/>
            <person name="David-Palma M."/>
            <person name="Shea T."/>
            <person name="Bowers K."/>
            <person name="McGinley-Smith S."/>
            <person name="Mohammad A.W."/>
            <person name="Gnirke A."/>
            <person name="Yurkov A.M."/>
            <person name="Nowrousian M."/>
            <person name="Sun S."/>
            <person name="Cuomo C.A."/>
            <person name="Heitman J."/>
        </authorList>
    </citation>
    <scope>NUCLEOTIDE SEQUENCE [LARGE SCALE GENOMIC DNA]</scope>
    <source>
        <strain evidence="1 2">CBS 6074</strain>
    </source>
</reference>
<protein>
    <submittedName>
        <fullName evidence="1">Uncharacterized protein</fullName>
    </submittedName>
</protein>
<dbReference type="GeneID" id="91096305"/>
<name>A0AAX4K0P1_9TREE</name>
<dbReference type="EMBL" id="CP144104">
    <property type="protein sequence ID" value="WWC90698.1"/>
    <property type="molecule type" value="Genomic_DNA"/>
</dbReference>
<keyword evidence="2" id="KW-1185">Reference proteome</keyword>
<gene>
    <name evidence="1" type="ORF">L201_005635</name>
</gene>
<evidence type="ECO:0000313" key="1">
    <source>
        <dbReference type="EMBL" id="WWC90698.1"/>
    </source>
</evidence>
<dbReference type="AlphaFoldDB" id="A0AAX4K0P1"/>
<dbReference type="Proteomes" id="UP001355207">
    <property type="component" value="Chromosome 7"/>
</dbReference>